<gene>
    <name evidence="3" type="ORF">OD355_07340</name>
</gene>
<comment type="similarity">
    <text evidence="1">Belongs to the universal stress protein A family.</text>
</comment>
<reference evidence="3" key="1">
    <citation type="submission" date="2022-10" db="EMBL/GenBank/DDBJ databases">
        <authorList>
            <person name="Kim H.S."/>
            <person name="Kim J.-S."/>
            <person name="Suh M.K."/>
            <person name="Eom M.K."/>
            <person name="Lee J.-S."/>
        </authorList>
    </citation>
    <scope>NUCLEOTIDE SEQUENCE</scope>
    <source>
        <strain evidence="3">LIP-5</strain>
    </source>
</reference>
<dbReference type="Gene3D" id="3.40.50.12370">
    <property type="match status" value="1"/>
</dbReference>
<dbReference type="Proteomes" id="UP001209317">
    <property type="component" value="Unassembled WGS sequence"/>
</dbReference>
<dbReference type="Pfam" id="PF00582">
    <property type="entry name" value="Usp"/>
    <property type="match status" value="1"/>
</dbReference>
<feature type="domain" description="UspA" evidence="2">
    <location>
        <begin position="2"/>
        <end position="138"/>
    </location>
</feature>
<dbReference type="PANTHER" id="PTHR46268:SF6">
    <property type="entry name" value="UNIVERSAL STRESS PROTEIN UP12"/>
    <property type="match status" value="1"/>
</dbReference>
<protein>
    <submittedName>
        <fullName evidence="3">Universal stress protein</fullName>
    </submittedName>
</protein>
<dbReference type="SUPFAM" id="SSF52402">
    <property type="entry name" value="Adenine nucleotide alpha hydrolases-like"/>
    <property type="match status" value="2"/>
</dbReference>
<evidence type="ECO:0000313" key="3">
    <source>
        <dbReference type="EMBL" id="MCU7694326.1"/>
    </source>
</evidence>
<sequence length="267" mass="30460">MHTILVATDFSASAKNASEYAIDLAKHLHTSVELVHAFDVPFTFSDSGMQYIDIEEIEKNTQESLVAEVERLKELNPSVEVTFQSCIGRIIDCINDISSRIKPCLIVFGMSGENDSFLWGSTAVTALRSFDVPVLIVPKNAKWAGVQHLCYAVNYQKVNENTPFHYIKEWAKLFSGQLTVFNVHKVDEYAEPPANLKEALKDMNPRYESWESDNFEIGMQNFLSANNFDWLVIIPQKHGFFDRLRHNSRSRQITKVSSIPVLSFYEK</sequence>
<name>A0AAE3INM6_9BACT</name>
<accession>A0AAE3INM6</accession>
<evidence type="ECO:0000259" key="2">
    <source>
        <dbReference type="Pfam" id="PF00582"/>
    </source>
</evidence>
<dbReference type="PANTHER" id="PTHR46268">
    <property type="entry name" value="STRESS RESPONSE PROTEIN NHAX"/>
    <property type="match status" value="1"/>
</dbReference>
<evidence type="ECO:0000313" key="4">
    <source>
        <dbReference type="Proteomes" id="UP001209317"/>
    </source>
</evidence>
<proteinExistence type="inferred from homology"/>
<keyword evidence="4" id="KW-1185">Reference proteome</keyword>
<comment type="caution">
    <text evidence="3">The sequence shown here is derived from an EMBL/GenBank/DDBJ whole genome shotgun (WGS) entry which is preliminary data.</text>
</comment>
<dbReference type="PRINTS" id="PR01438">
    <property type="entry name" value="UNVRSLSTRESS"/>
</dbReference>
<organism evidence="3 4">
    <name type="scientific">Haoranjiania flava</name>
    <dbReference type="NCBI Taxonomy" id="1856322"/>
    <lineage>
        <taxon>Bacteria</taxon>
        <taxon>Pseudomonadati</taxon>
        <taxon>Bacteroidota</taxon>
        <taxon>Chitinophagia</taxon>
        <taxon>Chitinophagales</taxon>
        <taxon>Chitinophagaceae</taxon>
        <taxon>Haoranjiania</taxon>
    </lineage>
</organism>
<dbReference type="CDD" id="cd00293">
    <property type="entry name" value="USP-like"/>
    <property type="match status" value="1"/>
</dbReference>
<dbReference type="AlphaFoldDB" id="A0AAE3INM6"/>
<dbReference type="EMBL" id="JAOTPL010000008">
    <property type="protein sequence ID" value="MCU7694326.1"/>
    <property type="molecule type" value="Genomic_DNA"/>
</dbReference>
<dbReference type="RefSeq" id="WP_263037812.1">
    <property type="nucleotide sequence ID" value="NZ_JAOTPL010000008.1"/>
</dbReference>
<evidence type="ECO:0000256" key="1">
    <source>
        <dbReference type="ARBA" id="ARBA00008791"/>
    </source>
</evidence>
<dbReference type="InterPro" id="IPR006015">
    <property type="entry name" value="Universal_stress_UspA"/>
</dbReference>
<dbReference type="InterPro" id="IPR006016">
    <property type="entry name" value="UspA"/>
</dbReference>